<organism evidence="1 2">
    <name type="scientific">Phlebia brevispora</name>
    <dbReference type="NCBI Taxonomy" id="194682"/>
    <lineage>
        <taxon>Eukaryota</taxon>
        <taxon>Fungi</taxon>
        <taxon>Dikarya</taxon>
        <taxon>Basidiomycota</taxon>
        <taxon>Agaricomycotina</taxon>
        <taxon>Agaricomycetes</taxon>
        <taxon>Polyporales</taxon>
        <taxon>Meruliaceae</taxon>
        <taxon>Phlebia</taxon>
    </lineage>
</organism>
<dbReference type="EMBL" id="JANHOG010000560">
    <property type="protein sequence ID" value="KAJ3553253.1"/>
    <property type="molecule type" value="Genomic_DNA"/>
</dbReference>
<sequence length="706" mass="79014">MDLSPASIMPLRDDFYEARSQLADLFSGLTTEAEAEIIAAVPFPPLMEQDSNSSNPGPSALSAASRYLLEPAEGDACELLSGVASEQNLTGAPDIPMHVLGSYVTHLAGSQWRIIPQKSQCGRDYEEAQWIRCDLDTYIRRLIGLAHPAAHLFSVPGPPIPEDILVQPDFKRPATATVIPPELREFILRYFIHMPCSDSSNYRPQKNRGHECRYESECERIYIQCTKAELGRLALVCRRWARVIQPAIFLRIQLNNKTAKSLAALLVSQTTLIGQYITYIDADFDGAENLRNPYIHHFGLCVTKLSGLETPNAQLKLEGPLPKKYQMLSSIHPPVLKVLPCFSAIIGKLHLKDVHFMTFAHLVRLVKEMPSLRWVKCHQATWDTLEGEVMYPTSYLARDPLSQDVGYIMYNCTDNAGGTWLGILLGLTRDDVLDRFDAGLLRVIAEAAECNHSTRELDKIGLGRYYNVGITAFLTPKGGSQRRRIRAIIFQVLGWTVRTEILFDWPKINQALARFSALEAVLFVHFNARAQTQYLEDVHPFMPPHILPRLKFALQNDSDSYRQTVLEDGEFREIVRSETGVHSILLSSGSSINVEHMLANPAYIAAHSHPLQDSTACQPPAPLKFCFCLRNNRHRDIDPAVISLSPPFPALFVFLPQTSSIHDTLLCILVLGTKRTQSLACPTRYDKTPSIALCRLRHGTATPPSS</sequence>
<reference evidence="1" key="1">
    <citation type="submission" date="2022-07" db="EMBL/GenBank/DDBJ databases">
        <title>Genome Sequence of Phlebia brevispora.</title>
        <authorList>
            <person name="Buettner E."/>
        </authorList>
    </citation>
    <scope>NUCLEOTIDE SEQUENCE</scope>
    <source>
        <strain evidence="1">MPL23</strain>
    </source>
</reference>
<name>A0ACC1T4Y2_9APHY</name>
<gene>
    <name evidence="1" type="ORF">NM688_g3713</name>
</gene>
<dbReference type="Proteomes" id="UP001148662">
    <property type="component" value="Unassembled WGS sequence"/>
</dbReference>
<proteinExistence type="predicted"/>
<comment type="caution">
    <text evidence="1">The sequence shown here is derived from an EMBL/GenBank/DDBJ whole genome shotgun (WGS) entry which is preliminary data.</text>
</comment>
<keyword evidence="2" id="KW-1185">Reference proteome</keyword>
<evidence type="ECO:0000313" key="2">
    <source>
        <dbReference type="Proteomes" id="UP001148662"/>
    </source>
</evidence>
<evidence type="ECO:0000313" key="1">
    <source>
        <dbReference type="EMBL" id="KAJ3553253.1"/>
    </source>
</evidence>
<protein>
    <submittedName>
        <fullName evidence="1">Uncharacterized protein</fullName>
    </submittedName>
</protein>
<accession>A0ACC1T4Y2</accession>